<accession>A0A9W8K114</accession>
<feature type="compositionally biased region" description="Basic residues" evidence="1">
    <location>
        <begin position="884"/>
        <end position="896"/>
    </location>
</feature>
<evidence type="ECO:0000313" key="3">
    <source>
        <dbReference type="Proteomes" id="UP001148786"/>
    </source>
</evidence>
<keyword evidence="3" id="KW-1185">Reference proteome</keyword>
<feature type="region of interest" description="Disordered" evidence="1">
    <location>
        <begin position="1"/>
        <end position="79"/>
    </location>
</feature>
<evidence type="ECO:0000256" key="1">
    <source>
        <dbReference type="SAM" id="MobiDB-lite"/>
    </source>
</evidence>
<feature type="compositionally biased region" description="Polar residues" evidence="1">
    <location>
        <begin position="238"/>
        <end position="252"/>
    </location>
</feature>
<dbReference type="OrthoDB" id="3224221at2759"/>
<feature type="compositionally biased region" description="Polar residues" evidence="1">
    <location>
        <begin position="392"/>
        <end position="411"/>
    </location>
</feature>
<feature type="region of interest" description="Disordered" evidence="1">
    <location>
        <begin position="392"/>
        <end position="425"/>
    </location>
</feature>
<comment type="caution">
    <text evidence="2">The sequence shown here is derived from an EMBL/GenBank/DDBJ whole genome shotgun (WGS) entry which is preliminary data.</text>
</comment>
<feature type="compositionally biased region" description="Low complexity" evidence="1">
    <location>
        <begin position="331"/>
        <end position="353"/>
    </location>
</feature>
<dbReference type="EMBL" id="JANKHO010000335">
    <property type="protein sequence ID" value="KAJ3511308.1"/>
    <property type="molecule type" value="Genomic_DNA"/>
</dbReference>
<name>A0A9W8K114_9AGAR</name>
<feature type="compositionally biased region" description="Polar residues" evidence="1">
    <location>
        <begin position="298"/>
        <end position="318"/>
    </location>
</feature>
<organism evidence="2 3">
    <name type="scientific">Agrocybe chaxingu</name>
    <dbReference type="NCBI Taxonomy" id="84603"/>
    <lineage>
        <taxon>Eukaryota</taxon>
        <taxon>Fungi</taxon>
        <taxon>Dikarya</taxon>
        <taxon>Basidiomycota</taxon>
        <taxon>Agaricomycotina</taxon>
        <taxon>Agaricomycetes</taxon>
        <taxon>Agaricomycetidae</taxon>
        <taxon>Agaricales</taxon>
        <taxon>Agaricineae</taxon>
        <taxon>Strophariaceae</taxon>
        <taxon>Agrocybe</taxon>
    </lineage>
</organism>
<protein>
    <submittedName>
        <fullName evidence="2">Uncharacterized protein</fullName>
    </submittedName>
</protein>
<dbReference type="Proteomes" id="UP001148786">
    <property type="component" value="Unassembled WGS sequence"/>
</dbReference>
<feature type="compositionally biased region" description="Polar residues" evidence="1">
    <location>
        <begin position="359"/>
        <end position="373"/>
    </location>
</feature>
<evidence type="ECO:0000313" key="2">
    <source>
        <dbReference type="EMBL" id="KAJ3511308.1"/>
    </source>
</evidence>
<dbReference type="AlphaFoldDB" id="A0A9W8K114"/>
<reference evidence="2" key="1">
    <citation type="submission" date="2022-07" db="EMBL/GenBank/DDBJ databases">
        <title>Genome Sequence of Agrocybe chaxingu.</title>
        <authorList>
            <person name="Buettner E."/>
        </authorList>
    </citation>
    <scope>NUCLEOTIDE SEQUENCE</scope>
    <source>
        <strain evidence="2">MP-N11</strain>
    </source>
</reference>
<proteinExistence type="predicted"/>
<gene>
    <name evidence="2" type="ORF">NLJ89_g4175</name>
</gene>
<sequence>MASVPPGSHPGPPSPSTRTTPAKRKRPNFGTPWDLGYHLPKSHKGDNGQLEIRQSPPPILGGTTARERRKSRSGFTRRSATFGVHIHPVRGEGSVNDARATGMSGAGPSQSMPRPTIMVPRPVSSSSFSMQPNEPFLPHVLSSDALMVSPDILIVDPPALPVTSSYTSFDGVLEDPSGTPGGQELTQGPSPPTAGFANSVPTDALRMEPWQVLGNSYQSQASQPPPGQPSAHQQHSPCSRSSTTESLSTNYAFPQAETPLPTVGFHSTSATIRETVKDASGAARGHELSQGPSPPLGSANSIPTEPGQVSGSFSQWQASEPAPGPTHQQYSSSFHSSTTETHPPPSISIRSPSSNILTDTETEQMSGGSSQRQAPEPISSLAHQQCYPLASHPSTAETHSFNETAEDTSGPNRGYEFSRGPSPPLLGTDHHAAPFFSDNVLTDVHLSEAEQIYGDSSQWRASEPTPAAFSGSRLYMPSLPASKTPPDAFRIEQQHVPEGFFPPSSGMQGRPTNAQAHPLYAANRATPVSTAAMRLSRQPLSASVTQHPVAPDTCRVASTANIAGVGIHSSMGQVSSSAGINPPNLTPLSPSISPSRYNSYAGSLSNQQADPGNPYFTSQQFQTAPPSVALYTDVDSRQRLPASGTAASLYPAAPAQLLADRQNENNDRGYEEVYPNSGDRLPPSQNLVQLFDERFDALGRLFRDSERQRQQELDSLSSQVGDLRRRVGAVRGPPPTARPRKKLDAQDERLKHPFRKQFLTNLRRHLHFLLNIKDKSQLCLITPLTREEINAFNLRLPTAIRITTTNWKYDFCQADGTPFNLEAIQVFVDHFLQCINAGWYSHPEPTPDNFKDREFVQDSLERQLYYARQMYKAQTQPTGARRPYNPRRAKRKRKLYRDRHAAMCKDPELAAELEFFEAAGHHAVSSDESDVDEVDIGRSDRSSASRTFTRVKLLWRSELLRSLHYRADESSARSLQSRVAVKKRNGAPPRRRIDPIVDNYNPTAIAPPGLSRDSYNSGWLESLDESELNDLKIA</sequence>
<feature type="region of interest" description="Disordered" evidence="1">
    <location>
        <begin position="359"/>
        <end position="378"/>
    </location>
</feature>
<feature type="region of interest" description="Disordered" evidence="1">
    <location>
        <begin position="171"/>
        <end position="353"/>
    </location>
</feature>
<feature type="region of interest" description="Disordered" evidence="1">
    <location>
        <begin position="876"/>
        <end position="896"/>
    </location>
</feature>
<feature type="region of interest" description="Disordered" evidence="1">
    <location>
        <begin position="724"/>
        <end position="744"/>
    </location>
</feature>